<name>A0A7K3UDQ8_9HYPH</name>
<dbReference type="GO" id="GO:0016491">
    <property type="term" value="F:oxidoreductase activity"/>
    <property type="evidence" value="ECO:0007669"/>
    <property type="project" value="UniProtKB-KW"/>
</dbReference>
<feature type="domain" description="FAD dependent oxidoreductase" evidence="2">
    <location>
        <begin position="21"/>
        <end position="407"/>
    </location>
</feature>
<dbReference type="GO" id="GO:0005737">
    <property type="term" value="C:cytoplasm"/>
    <property type="evidence" value="ECO:0007669"/>
    <property type="project" value="TreeGrafter"/>
</dbReference>
<dbReference type="InterPro" id="IPR036188">
    <property type="entry name" value="FAD/NAD-bd_sf"/>
</dbReference>
<comment type="caution">
    <text evidence="3">The sequence shown here is derived from an EMBL/GenBank/DDBJ whole genome shotgun (WGS) entry which is preliminary data.</text>
</comment>
<dbReference type="Pfam" id="PF01266">
    <property type="entry name" value="DAO"/>
    <property type="match status" value="1"/>
</dbReference>
<dbReference type="Gene3D" id="3.30.9.10">
    <property type="entry name" value="D-Amino Acid Oxidase, subunit A, domain 2"/>
    <property type="match status" value="1"/>
</dbReference>
<dbReference type="InterPro" id="IPR006076">
    <property type="entry name" value="FAD-dep_OxRdtase"/>
</dbReference>
<protein>
    <submittedName>
        <fullName evidence="3">FAD-dependent oxidoreductase</fullName>
    </submittedName>
</protein>
<dbReference type="SUPFAM" id="SSF51905">
    <property type="entry name" value="FAD/NAD(P)-binding domain"/>
    <property type="match status" value="1"/>
</dbReference>
<dbReference type="Gene3D" id="3.50.50.60">
    <property type="entry name" value="FAD/NAD(P)-binding domain"/>
    <property type="match status" value="1"/>
</dbReference>
<dbReference type="PANTHER" id="PTHR13847">
    <property type="entry name" value="SARCOSINE DEHYDROGENASE-RELATED"/>
    <property type="match status" value="1"/>
</dbReference>
<dbReference type="PANTHER" id="PTHR13847:SF289">
    <property type="entry name" value="GLYCINE OXIDASE"/>
    <property type="match status" value="1"/>
</dbReference>
<evidence type="ECO:0000313" key="4">
    <source>
        <dbReference type="Proteomes" id="UP000471753"/>
    </source>
</evidence>
<organism evidence="3 4">
    <name type="scientific">Rhizobium phaseoli</name>
    <dbReference type="NCBI Taxonomy" id="396"/>
    <lineage>
        <taxon>Bacteria</taxon>
        <taxon>Pseudomonadati</taxon>
        <taxon>Pseudomonadota</taxon>
        <taxon>Alphaproteobacteria</taxon>
        <taxon>Hyphomicrobiales</taxon>
        <taxon>Rhizobiaceae</taxon>
        <taxon>Rhizobium/Agrobacterium group</taxon>
        <taxon>Rhizobium</taxon>
    </lineage>
</organism>
<accession>A0A7K3UDQ8</accession>
<dbReference type="EMBL" id="WUFT01000008">
    <property type="protein sequence ID" value="NEJ71803.1"/>
    <property type="molecule type" value="Genomic_DNA"/>
</dbReference>
<reference evidence="3 4" key="1">
    <citation type="submission" date="2019-12" db="EMBL/GenBank/DDBJ databases">
        <title>Rhizobium genotypes associated with high levels of biological nitrogen fixation by grain legumes in a temperate-maritime cropping system.</title>
        <authorList>
            <person name="Maluk M."/>
            <person name="Francesc Ferrando Molina F."/>
            <person name="Lopez Del Egido L."/>
            <person name="Lafos M."/>
            <person name="Langarica-Fuentes A."/>
            <person name="Gebre Yohannes G."/>
            <person name="Young M.W."/>
            <person name="Martin P."/>
            <person name="Gantlett R."/>
            <person name="Kenicer G."/>
            <person name="Hawes C."/>
            <person name="Begg G.S."/>
            <person name="Quilliam R.S."/>
            <person name="Squire G.R."/>
            <person name="Poole P.S."/>
            <person name="Young P.W."/>
            <person name="Iannetta P.M."/>
            <person name="James E.K."/>
        </authorList>
    </citation>
    <scope>NUCLEOTIDE SEQUENCE [LARGE SCALE GENOMIC DNA]</scope>
    <source>
        <strain evidence="3 4">JHI366</strain>
    </source>
</reference>
<keyword evidence="1" id="KW-0560">Oxidoreductase</keyword>
<gene>
    <name evidence="3" type="ORF">GR197_14820</name>
</gene>
<proteinExistence type="predicted"/>
<sequence length="500" mass="54711">MLFEEDLNRILRSLGVDMKRVVLGNGVVGLSIAFGLLRRANASDEIVVVGPPQRPGSATLAAAAMLNSFAEIEHGGLDTDIDLFRFEMSHRATRLWPAFEQALIDAAGDALPGGCSACQGCAGGGCFKSGTYVVNNNAADDLDDLNFDAILSALVDFNEQHDVISPKDIPHYKPHQRYRASRAVFIHNEGWFNPRLMLEKMEGALRRAARVRFIDEGVDRFNHADGAITHVTLMSGQQVEGDQFVLATGATAWDVLDRSGLPDLIQRIFYGIGTSIEIRSPDDALSHVIRTPNRGLACGLYAAPYFQGPNEPNDHVLVGASNFIAPQLHAHGRLTSIEGLLNGAIKQINSNYYRADLIRVNVGARPNSQDTYPLLGQTSIANLFAATGTKRDGFHLAPLISEVMAKMLHGEAVDEGYAFFAPSRKPLRTMTRDQAVAKAVRHQMSAAYQHGFSPATSRMPEQIEANMRDAVERLHDQIGAKDWGIPPEMLDMYRYGHAVP</sequence>
<dbReference type="AlphaFoldDB" id="A0A7K3UDQ8"/>
<evidence type="ECO:0000259" key="2">
    <source>
        <dbReference type="Pfam" id="PF01266"/>
    </source>
</evidence>
<evidence type="ECO:0000313" key="3">
    <source>
        <dbReference type="EMBL" id="NEJ71803.1"/>
    </source>
</evidence>
<evidence type="ECO:0000256" key="1">
    <source>
        <dbReference type="ARBA" id="ARBA00023002"/>
    </source>
</evidence>
<dbReference type="Proteomes" id="UP000471753">
    <property type="component" value="Unassembled WGS sequence"/>
</dbReference>